<protein>
    <submittedName>
        <fullName evidence="3">Uncharacterized protein</fullName>
    </submittedName>
</protein>
<organism evidence="3 4">
    <name type="scientific">Arctia plantaginis</name>
    <name type="common">Wood tiger moth</name>
    <name type="synonym">Phalaena plantaginis</name>
    <dbReference type="NCBI Taxonomy" id="874455"/>
    <lineage>
        <taxon>Eukaryota</taxon>
        <taxon>Metazoa</taxon>
        <taxon>Ecdysozoa</taxon>
        <taxon>Arthropoda</taxon>
        <taxon>Hexapoda</taxon>
        <taxon>Insecta</taxon>
        <taxon>Pterygota</taxon>
        <taxon>Neoptera</taxon>
        <taxon>Endopterygota</taxon>
        <taxon>Lepidoptera</taxon>
        <taxon>Glossata</taxon>
        <taxon>Ditrysia</taxon>
        <taxon>Noctuoidea</taxon>
        <taxon>Erebidae</taxon>
        <taxon>Arctiinae</taxon>
        <taxon>Arctia</taxon>
    </lineage>
</organism>
<accession>A0A8S1BB56</accession>
<feature type="coiled-coil region" evidence="1">
    <location>
        <begin position="327"/>
        <end position="354"/>
    </location>
</feature>
<feature type="region of interest" description="Disordered" evidence="2">
    <location>
        <begin position="1"/>
        <end position="20"/>
    </location>
</feature>
<dbReference type="Gene3D" id="3.60.10.10">
    <property type="entry name" value="Endonuclease/exonuclease/phosphatase"/>
    <property type="match status" value="1"/>
</dbReference>
<dbReference type="OrthoDB" id="411871at2759"/>
<comment type="caution">
    <text evidence="3">The sequence shown here is derived from an EMBL/GenBank/DDBJ whole genome shotgun (WGS) entry which is preliminary data.</text>
</comment>
<gene>
    <name evidence="3" type="ORF">APLA_LOCUS15652</name>
</gene>
<feature type="compositionally biased region" description="Polar residues" evidence="2">
    <location>
        <begin position="11"/>
        <end position="20"/>
    </location>
</feature>
<dbReference type="AlphaFoldDB" id="A0A8S1BB56"/>
<name>A0A8S1BB56_ARCPL</name>
<evidence type="ECO:0000256" key="1">
    <source>
        <dbReference type="SAM" id="Coils"/>
    </source>
</evidence>
<evidence type="ECO:0000313" key="4">
    <source>
        <dbReference type="Proteomes" id="UP000494106"/>
    </source>
</evidence>
<sequence length="439" mass="48065">MDSVEGVDSPAVTNTPKTTGRLQEARNWVTKAKIALKDSRNLRNDLKATLSQAVDDLYQLVKGAMLEKGPKTHDAANLQAKEPRKNETTTTKPANEDYSQLLYSLADHSKLMRDSSCKIQELKEALEIKLEVITYAAVEARDQPSSAQPVLPSANLQRKELATAELLGVAEERKVAIALIQEPYVGSIRRMRDYRGVRIFQALDDGSGTVKAAIAVFEQDLDVIQSQRKGGKTSTGIYDDHEKDEKEEVQEAAALVIRAKLALSQSKNLKTEVKKTLVNVLNKFEKLVADSEAEYEAEKARKGSRGSGDGVPVNISTGTAAAVPPYAAEHKEGMKALQGELARFSQEIREQRRSYASVTASRPQQPSGPAALHSVVVTSEDDQETADEVLGKANLQRKKLAYSDLPIEASNLRAWVALIKELYVDGIGRIGGRSGIRVF</sequence>
<dbReference type="InterPro" id="IPR036691">
    <property type="entry name" value="Endo/exonu/phosph_ase_sf"/>
</dbReference>
<keyword evidence="1" id="KW-0175">Coiled coil</keyword>
<dbReference type="Proteomes" id="UP000494106">
    <property type="component" value="Unassembled WGS sequence"/>
</dbReference>
<proteinExistence type="predicted"/>
<evidence type="ECO:0000313" key="3">
    <source>
        <dbReference type="EMBL" id="CAB3256933.1"/>
    </source>
</evidence>
<feature type="region of interest" description="Disordered" evidence="2">
    <location>
        <begin position="69"/>
        <end position="93"/>
    </location>
</feature>
<reference evidence="3 4" key="1">
    <citation type="submission" date="2020-04" db="EMBL/GenBank/DDBJ databases">
        <authorList>
            <person name="Wallbank WR R."/>
            <person name="Pardo Diaz C."/>
            <person name="Kozak K."/>
            <person name="Martin S."/>
            <person name="Jiggins C."/>
            <person name="Moest M."/>
            <person name="Warren A I."/>
            <person name="Byers J.R.P. K."/>
            <person name="Montejo-Kovacevich G."/>
            <person name="Yen C E."/>
        </authorList>
    </citation>
    <scope>NUCLEOTIDE SEQUENCE [LARGE SCALE GENOMIC DNA]</scope>
</reference>
<keyword evidence="4" id="KW-1185">Reference proteome</keyword>
<evidence type="ECO:0000256" key="2">
    <source>
        <dbReference type="SAM" id="MobiDB-lite"/>
    </source>
</evidence>
<dbReference type="EMBL" id="CADEBC010000588">
    <property type="protein sequence ID" value="CAB3256933.1"/>
    <property type="molecule type" value="Genomic_DNA"/>
</dbReference>